<dbReference type="InterPro" id="IPR017438">
    <property type="entry name" value="ATP-NAD_kinase_N"/>
</dbReference>
<evidence type="ECO:0000313" key="4">
    <source>
        <dbReference type="Proteomes" id="UP000095038"/>
    </source>
</evidence>
<proteinExistence type="predicted"/>
<dbReference type="FunCoup" id="A0A1D2VLP2">
    <property type="interactions" value="605"/>
</dbReference>
<dbReference type="Pfam" id="PF00781">
    <property type="entry name" value="DAGK_cat"/>
    <property type="match status" value="1"/>
</dbReference>
<dbReference type="RefSeq" id="XP_020048847.1">
    <property type="nucleotide sequence ID" value="XM_020192860.1"/>
</dbReference>
<accession>A0A1D2VLP2</accession>
<dbReference type="GO" id="GO:0001727">
    <property type="term" value="F:lipid kinase activity"/>
    <property type="evidence" value="ECO:0007669"/>
    <property type="project" value="UniProtKB-ARBA"/>
</dbReference>
<keyword evidence="4" id="KW-1185">Reference proteome</keyword>
<name>A0A1D2VLP2_9ASCO</name>
<dbReference type="STRING" id="1344418.A0A1D2VLP2"/>
<dbReference type="InterPro" id="IPR016064">
    <property type="entry name" value="NAD/diacylglycerol_kinase_sf"/>
</dbReference>
<dbReference type="GO" id="GO:0016773">
    <property type="term" value="F:phosphotransferase activity, alcohol group as acceptor"/>
    <property type="evidence" value="ECO:0007669"/>
    <property type="project" value="UniProtKB-ARBA"/>
</dbReference>
<dbReference type="GO" id="GO:0046512">
    <property type="term" value="P:sphingosine biosynthetic process"/>
    <property type="evidence" value="ECO:0007669"/>
    <property type="project" value="TreeGrafter"/>
</dbReference>
<dbReference type="GO" id="GO:0005737">
    <property type="term" value="C:cytoplasm"/>
    <property type="evidence" value="ECO:0007669"/>
    <property type="project" value="TreeGrafter"/>
</dbReference>
<dbReference type="OrthoDB" id="3853857at2759"/>
<feature type="domain" description="DAGKc" evidence="2">
    <location>
        <begin position="265"/>
        <end position="409"/>
    </location>
</feature>
<feature type="compositionally biased region" description="Low complexity" evidence="1">
    <location>
        <begin position="493"/>
        <end position="509"/>
    </location>
</feature>
<dbReference type="PROSITE" id="PS50146">
    <property type="entry name" value="DAGK"/>
    <property type="match status" value="1"/>
</dbReference>
<dbReference type="InParanoid" id="A0A1D2VLP2"/>
<sequence length="663" mass="75976">MAYNTTNPYRINYSDTIDSNSDSNLLSSEDYIVDNNNNNNNYDTIMWFKATISSQNDGIEIIDQHFSINDKVYDNAYFDDPVSYNKKSFFSYLNFCNSIAINDIENGYNDNDNDNNNNDNDNENLIKKSLKNLPIPDFIPYHDILWADSINKNNNNINNNNNKNNNDNSTYMKIKLTYLRLYKKHLYPSHIHLLFDDNINCNNNKSHFNSKIINYKDSSKNTITEITSSSSLDNATTSLDQFDNNDNTRGLISQILNLSYKDTFKMEKSILILINPHGGKGSALDMFNKFSKPILDSIPCINYKVFKTNYYKHATDIIKNFEHDELLKFDIICCASGDGIPYEVINGLYNRDDKIECFQNLVITQLPCGSGNGMSISCHHTNNLSFATLSLVKSPYVISDLMACTQLINDNHSYNDDGDEEVTLSFLSQNYGIIAYGDIGTEWLRWCGPLRFDIGVLIQVIKKSKYPCDLYLNYFINNDREEIKEHFQLNYDSNSNSNSNRNRNRNNNSELTLTDDSFNLKFPKLNKPLNNNDGWESLINYDLNNLGILYTGKMPYMSNNVPFFPTCLPDDGLIDFVYMNSNLSFVKKAGFLLDIENGSSLINEHVNYSKIKGFRLIPKNVDKDYYLSVDGESYSVKPIQVEVLLKICKILLKDGCFAKTPIG</sequence>
<dbReference type="InterPro" id="IPR050187">
    <property type="entry name" value="Lipid_Phosphate_FormReg"/>
</dbReference>
<organism evidence="3 4">
    <name type="scientific">Ascoidea rubescens DSM 1968</name>
    <dbReference type="NCBI Taxonomy" id="1344418"/>
    <lineage>
        <taxon>Eukaryota</taxon>
        <taxon>Fungi</taxon>
        <taxon>Dikarya</taxon>
        <taxon>Ascomycota</taxon>
        <taxon>Saccharomycotina</taxon>
        <taxon>Saccharomycetes</taxon>
        <taxon>Ascoideaceae</taxon>
        <taxon>Ascoidea</taxon>
    </lineage>
</organism>
<evidence type="ECO:0000313" key="3">
    <source>
        <dbReference type="EMBL" id="ODV62540.1"/>
    </source>
</evidence>
<dbReference type="AlphaFoldDB" id="A0A1D2VLP2"/>
<dbReference type="SMART" id="SM00046">
    <property type="entry name" value="DAGKc"/>
    <property type="match status" value="1"/>
</dbReference>
<gene>
    <name evidence="3" type="ORF">ASCRUDRAFT_74900</name>
</gene>
<dbReference type="GeneID" id="30966496"/>
<dbReference type="InterPro" id="IPR001206">
    <property type="entry name" value="Diacylglycerol_kinase_cat_dom"/>
</dbReference>
<evidence type="ECO:0000259" key="2">
    <source>
        <dbReference type="PROSITE" id="PS50146"/>
    </source>
</evidence>
<dbReference type="PANTHER" id="PTHR12358">
    <property type="entry name" value="SPHINGOSINE KINASE"/>
    <property type="match status" value="1"/>
</dbReference>
<evidence type="ECO:0000256" key="1">
    <source>
        <dbReference type="SAM" id="MobiDB-lite"/>
    </source>
</evidence>
<reference evidence="4" key="1">
    <citation type="submission" date="2016-05" db="EMBL/GenBank/DDBJ databases">
        <title>Comparative genomics of biotechnologically important yeasts.</title>
        <authorList>
            <consortium name="DOE Joint Genome Institute"/>
            <person name="Riley R."/>
            <person name="Haridas S."/>
            <person name="Wolfe K.H."/>
            <person name="Lopes M.R."/>
            <person name="Hittinger C.T."/>
            <person name="Goker M."/>
            <person name="Salamov A."/>
            <person name="Wisecaver J."/>
            <person name="Long T.M."/>
            <person name="Aerts A.L."/>
            <person name="Barry K."/>
            <person name="Choi C."/>
            <person name="Clum A."/>
            <person name="Coughlan A.Y."/>
            <person name="Deshpande S."/>
            <person name="Douglass A.P."/>
            <person name="Hanson S.J."/>
            <person name="Klenk H.-P."/>
            <person name="Labutti K."/>
            <person name="Lapidus A."/>
            <person name="Lindquist E."/>
            <person name="Lipzen A."/>
            <person name="Meier-Kolthoff J.P."/>
            <person name="Ohm R.A."/>
            <person name="Otillar R.P."/>
            <person name="Pangilinan J."/>
            <person name="Peng Y."/>
            <person name="Rokas A."/>
            <person name="Rosa C.A."/>
            <person name="Scheuner C."/>
            <person name="Sibirny A.A."/>
            <person name="Slot J.C."/>
            <person name="Stielow J.B."/>
            <person name="Sun H."/>
            <person name="Kurtzman C.P."/>
            <person name="Blackwell M."/>
            <person name="Grigoriev I.V."/>
            <person name="Jeffries T.W."/>
        </authorList>
    </citation>
    <scope>NUCLEOTIDE SEQUENCE [LARGE SCALE GENOMIC DNA]</scope>
    <source>
        <strain evidence="4">DSM 1968</strain>
    </source>
</reference>
<dbReference type="Gene3D" id="3.40.50.10330">
    <property type="entry name" value="Probable inorganic polyphosphate/atp-NAD kinase, domain 1"/>
    <property type="match status" value="1"/>
</dbReference>
<dbReference type="EMBL" id="KV454477">
    <property type="protein sequence ID" value="ODV62540.1"/>
    <property type="molecule type" value="Genomic_DNA"/>
</dbReference>
<protein>
    <recommendedName>
        <fullName evidence="2">DAGKc domain-containing protein</fullName>
    </recommendedName>
</protein>
<feature type="region of interest" description="Disordered" evidence="1">
    <location>
        <begin position="493"/>
        <end position="512"/>
    </location>
</feature>
<dbReference type="SUPFAM" id="SSF111331">
    <property type="entry name" value="NAD kinase/diacylglycerol kinase-like"/>
    <property type="match status" value="1"/>
</dbReference>
<dbReference type="PANTHER" id="PTHR12358:SF31">
    <property type="entry name" value="ACYLGLYCEROL KINASE, MITOCHONDRIAL"/>
    <property type="match status" value="1"/>
</dbReference>
<dbReference type="Proteomes" id="UP000095038">
    <property type="component" value="Unassembled WGS sequence"/>
</dbReference>
<dbReference type="GO" id="GO:0016020">
    <property type="term" value="C:membrane"/>
    <property type="evidence" value="ECO:0007669"/>
    <property type="project" value="TreeGrafter"/>
</dbReference>
<dbReference type="Gene3D" id="2.60.200.40">
    <property type="match status" value="1"/>
</dbReference>